<proteinExistence type="predicted"/>
<dbReference type="Proteomes" id="UP000234626">
    <property type="component" value="Unassembled WGS sequence"/>
</dbReference>
<evidence type="ECO:0000313" key="3">
    <source>
        <dbReference type="Proteomes" id="UP000234626"/>
    </source>
</evidence>
<feature type="chain" id="PRO_5014678651" description="DUF5666 domain-containing protein" evidence="1">
    <location>
        <begin position="29"/>
        <end position="214"/>
    </location>
</feature>
<keyword evidence="3" id="KW-1185">Reference proteome</keyword>
<comment type="caution">
    <text evidence="2">The sequence shown here is derived from an EMBL/GenBank/DDBJ whole genome shotgun (WGS) entry which is preliminary data.</text>
</comment>
<evidence type="ECO:0000313" key="2">
    <source>
        <dbReference type="EMBL" id="PLR48856.1"/>
    </source>
</evidence>
<organism evidence="2 3">
    <name type="scientific">Chimaeribacter arupi</name>
    <dbReference type="NCBI Taxonomy" id="2060066"/>
    <lineage>
        <taxon>Bacteria</taxon>
        <taxon>Pseudomonadati</taxon>
        <taxon>Pseudomonadota</taxon>
        <taxon>Gammaproteobacteria</taxon>
        <taxon>Enterobacterales</taxon>
        <taxon>Yersiniaceae</taxon>
        <taxon>Chimaeribacter</taxon>
    </lineage>
</organism>
<name>A0A2N5EM34_9GAMM</name>
<dbReference type="OrthoDB" id="7068047at2"/>
<dbReference type="EMBL" id="PJZK01000011">
    <property type="protein sequence ID" value="PLR48856.1"/>
    <property type="molecule type" value="Genomic_DNA"/>
</dbReference>
<dbReference type="RefSeq" id="WP_101835048.1">
    <property type="nucleotide sequence ID" value="NZ_PJZK01000011.1"/>
</dbReference>
<feature type="signal peptide" evidence="1">
    <location>
        <begin position="1"/>
        <end position="28"/>
    </location>
</feature>
<protein>
    <recommendedName>
        <fullName evidence="4">DUF5666 domain-containing protein</fullName>
    </recommendedName>
</protein>
<gene>
    <name evidence="2" type="ORF">CYR34_11985</name>
</gene>
<accession>A0A2N5EM34</accession>
<dbReference type="AlphaFoldDB" id="A0A2N5EM34"/>
<sequence>MSILSRFTTTRLASALLASLLLGSAAHAAPTTPGNDVIKPVRGTLTQVSDHDLTLTDRRGGTLNVGLTDQTRVNSVTTGKLSDIQPDSFIGTAAVPQPDGSLKALEVHVFAPSLRGTGEGFNPFESPDGKVNTMTNGTVGKLVQANGRTLTVTYHNQQKTVQVPDDVPVVTIAPGDRSLLKPGTHVVLFAMKDAQGNLVARGISAGKDGTVPPM</sequence>
<evidence type="ECO:0000256" key="1">
    <source>
        <dbReference type="SAM" id="SignalP"/>
    </source>
</evidence>
<evidence type="ECO:0008006" key="4">
    <source>
        <dbReference type="Google" id="ProtNLM"/>
    </source>
</evidence>
<reference evidence="2 3" key="1">
    <citation type="submission" date="2017-12" db="EMBL/GenBank/DDBJ databases">
        <title>Characterization of six clinical isolates of Enterochimera gen. nov., a novel genus of the Yersiniaciae family and the three species Enterochimera arupensis sp. nov., Enterochimera coloradensis sp. nov, and Enterochimera californica sp. nov.</title>
        <authorList>
            <person name="Rossi A."/>
            <person name="Fisher M."/>
        </authorList>
    </citation>
    <scope>NUCLEOTIDE SEQUENCE [LARGE SCALE GENOMIC DNA]</scope>
    <source>
        <strain evidence="2 3">2016Iso1</strain>
    </source>
</reference>
<keyword evidence="1" id="KW-0732">Signal</keyword>